<organism evidence="1">
    <name type="scientific">Homo sapiens</name>
    <name type="common">Human</name>
    <dbReference type="NCBI Taxonomy" id="9606"/>
    <lineage>
        <taxon>Eukaryota</taxon>
        <taxon>Metazoa</taxon>
        <taxon>Chordata</taxon>
        <taxon>Craniata</taxon>
        <taxon>Vertebrata</taxon>
        <taxon>Euteleostomi</taxon>
        <taxon>Mammalia</taxon>
        <taxon>Eutheria</taxon>
        <taxon>Euarchontoglires</taxon>
        <taxon>Primates</taxon>
        <taxon>Haplorrhini</taxon>
        <taxon>Catarrhini</taxon>
        <taxon>Hominidae</taxon>
        <taxon>Homo</taxon>
    </lineage>
</organism>
<reference evidence="1" key="1">
    <citation type="submission" date="2012-10" db="EMBL/GenBank/DDBJ databases">
        <title>Direct identification of alternative open reading frame translation products in human.</title>
        <authorList>
            <person name="Vanderperre B."/>
            <person name="Lucier J.-F."/>
            <person name="Motard J."/>
            <person name="Tremblay G."/>
            <person name="Vanderperre S."/>
            <person name="Wisztorski M."/>
            <person name="Salzet M."/>
            <person name="Boisvert F.-M."/>
            <person name="Roucou X."/>
        </authorList>
    </citation>
    <scope>NUCLEOTIDE SEQUENCE</scope>
</reference>
<protein>
    <submittedName>
        <fullName evidence="1">Alternative protein LMNB1</fullName>
    </submittedName>
</protein>
<dbReference type="AlphaFoldDB" id="L0R6K0"/>
<proteinExistence type="predicted"/>
<gene>
    <name evidence="1" type="primary">LMNB1</name>
</gene>
<name>L0R6K0_HUMAN</name>
<evidence type="ECO:0000313" key="1">
    <source>
        <dbReference type="EMBL" id="CCO13762.1"/>
    </source>
</evidence>
<dbReference type="OrthoDB" id="102442at2759"/>
<dbReference type="ChiTaRS" id="LMNB1">
    <property type="organism name" value="human"/>
</dbReference>
<sequence>MMDSTKLGFMVTSSLRFLIHEEGGGGRWREGRVSLLKCIRCVF</sequence>
<dbReference type="EMBL" id="HF548051">
    <property type="protein sequence ID" value="CCO13762.1"/>
    <property type="molecule type" value="Genomic_DNA"/>
</dbReference>
<accession>L0R6K0</accession>